<evidence type="ECO:0000313" key="6">
    <source>
        <dbReference type="EMBL" id="OBT95465.1"/>
    </source>
</evidence>
<reference evidence="6 7" key="1">
    <citation type="submission" date="2016-03" db="EMBL/GenBank/DDBJ databases">
        <title>Comparative genomics of Pseudogymnoascus destructans, the fungus causing white-nose syndrome of bats.</title>
        <authorList>
            <person name="Palmer J.M."/>
            <person name="Drees K.P."/>
            <person name="Foster J.T."/>
            <person name="Lindner D.L."/>
        </authorList>
    </citation>
    <scope>NUCLEOTIDE SEQUENCE [LARGE SCALE GENOMIC DNA]</scope>
    <source>
        <strain evidence="6 7">UAMH 10579</strain>
    </source>
</reference>
<dbReference type="CDD" id="cd06661">
    <property type="entry name" value="GGCT_like"/>
    <property type="match status" value="1"/>
</dbReference>
<evidence type="ECO:0000256" key="4">
    <source>
        <dbReference type="PIRSR" id="PIRSR617939-2"/>
    </source>
</evidence>
<keyword evidence="2" id="KW-0456">Lyase</keyword>
<feature type="domain" description="Gamma-glutamylcyclotransferase AIG2-like" evidence="5">
    <location>
        <begin position="14"/>
        <end position="118"/>
    </location>
</feature>
<dbReference type="SUPFAM" id="SSF110857">
    <property type="entry name" value="Gamma-glutamyl cyclotransferase-like"/>
    <property type="match status" value="1"/>
</dbReference>
<evidence type="ECO:0000256" key="3">
    <source>
        <dbReference type="PIRSR" id="PIRSR617939-1"/>
    </source>
</evidence>
<dbReference type="GO" id="GO:0003839">
    <property type="term" value="F:gamma-glutamylcyclotransferase activity"/>
    <property type="evidence" value="ECO:0007669"/>
    <property type="project" value="UniProtKB-EC"/>
</dbReference>
<dbReference type="AlphaFoldDB" id="A0A1B8GI40"/>
<reference evidence="7" key="2">
    <citation type="journal article" date="2018" name="Nat. Commun.">
        <title>Extreme sensitivity to ultraviolet light in the fungal pathogen causing white-nose syndrome of bats.</title>
        <authorList>
            <person name="Palmer J.M."/>
            <person name="Drees K.P."/>
            <person name="Foster J.T."/>
            <person name="Lindner D.L."/>
        </authorList>
    </citation>
    <scope>NUCLEOTIDE SEQUENCE [LARGE SCALE GENOMIC DNA]</scope>
    <source>
        <strain evidence="7">UAMH 10579</strain>
    </source>
</reference>
<proteinExistence type="predicted"/>
<sequence>MGSTLTSPPKHTLYFAYGSNLSPTQMHSRCPSSPLHTSPLATLPNHEWFIGERGYANIRPCPGRQVVGLLYVMDPADEEGLDEAEGVPWAYERRGMGVFVQGEEGKVRVLVYVDPRKGEGRASGEYIERLRRGREESGRLGLVVGETWGEGWDEM</sequence>
<keyword evidence="7" id="KW-1185">Reference proteome</keyword>
<dbReference type="GeneID" id="28838606"/>
<gene>
    <name evidence="6" type="ORF">VE01_05220</name>
</gene>
<dbReference type="EC" id="4.3.2.9" evidence="1"/>
<dbReference type="InterPro" id="IPR013024">
    <property type="entry name" value="GGCT-like"/>
</dbReference>
<organism evidence="6 7">
    <name type="scientific">Pseudogymnoascus verrucosus</name>
    <dbReference type="NCBI Taxonomy" id="342668"/>
    <lineage>
        <taxon>Eukaryota</taxon>
        <taxon>Fungi</taxon>
        <taxon>Dikarya</taxon>
        <taxon>Ascomycota</taxon>
        <taxon>Pezizomycotina</taxon>
        <taxon>Leotiomycetes</taxon>
        <taxon>Thelebolales</taxon>
        <taxon>Thelebolaceae</taxon>
        <taxon>Pseudogymnoascus</taxon>
    </lineage>
</organism>
<dbReference type="Proteomes" id="UP000091956">
    <property type="component" value="Unassembled WGS sequence"/>
</dbReference>
<evidence type="ECO:0000256" key="1">
    <source>
        <dbReference type="ARBA" id="ARBA00012346"/>
    </source>
</evidence>
<evidence type="ECO:0000256" key="2">
    <source>
        <dbReference type="ARBA" id="ARBA00023239"/>
    </source>
</evidence>
<dbReference type="RefSeq" id="XP_018129198.1">
    <property type="nucleotide sequence ID" value="XM_018274685.2"/>
</dbReference>
<feature type="binding site" evidence="4">
    <location>
        <begin position="14"/>
        <end position="19"/>
    </location>
    <ligand>
        <name>substrate</name>
    </ligand>
</feature>
<dbReference type="EMBL" id="KV460235">
    <property type="protein sequence ID" value="OBT95465.1"/>
    <property type="molecule type" value="Genomic_DNA"/>
</dbReference>
<protein>
    <recommendedName>
        <fullName evidence="1">gamma-glutamylcyclotransferase</fullName>
        <ecNumber evidence="1">4.3.2.9</ecNumber>
    </recommendedName>
</protein>
<evidence type="ECO:0000313" key="7">
    <source>
        <dbReference type="Proteomes" id="UP000091956"/>
    </source>
</evidence>
<dbReference type="Pfam" id="PF06094">
    <property type="entry name" value="GGACT"/>
    <property type="match status" value="1"/>
</dbReference>
<dbReference type="InterPro" id="IPR017939">
    <property type="entry name" value="G-Glutamylcylcotransferase"/>
</dbReference>
<dbReference type="InterPro" id="IPR009288">
    <property type="entry name" value="AIG2-like_dom"/>
</dbReference>
<dbReference type="Gene3D" id="3.10.490.10">
    <property type="entry name" value="Gamma-glutamyl cyclotransferase-like"/>
    <property type="match status" value="1"/>
</dbReference>
<dbReference type="PANTHER" id="PTHR12935:SF0">
    <property type="entry name" value="GAMMA-GLUTAMYLCYCLOTRANSFERASE"/>
    <property type="match status" value="1"/>
</dbReference>
<dbReference type="PANTHER" id="PTHR12935">
    <property type="entry name" value="GAMMA-GLUTAMYLCYCLOTRANSFERASE"/>
    <property type="match status" value="1"/>
</dbReference>
<dbReference type="STRING" id="342668.A0A1B8GI40"/>
<name>A0A1B8GI40_9PEZI</name>
<accession>A0A1B8GI40</accession>
<feature type="active site" description="Proton acceptor" evidence="3">
    <location>
        <position position="85"/>
    </location>
</feature>
<dbReference type="OrthoDB" id="2924818at2759"/>
<evidence type="ECO:0000259" key="5">
    <source>
        <dbReference type="Pfam" id="PF06094"/>
    </source>
</evidence>
<dbReference type="InterPro" id="IPR036568">
    <property type="entry name" value="GGCT-like_sf"/>
</dbReference>